<dbReference type="EMBL" id="JACHXZ010000001">
    <property type="protein sequence ID" value="MBB3167901.1"/>
    <property type="molecule type" value="Genomic_DNA"/>
</dbReference>
<accession>A0A839UMA2</accession>
<gene>
    <name evidence="1" type="ORF">FHS30_001077</name>
</gene>
<name>A0A839UMA2_9GAMM</name>
<dbReference type="AlphaFoldDB" id="A0A839UMA2"/>
<dbReference type="Proteomes" id="UP000559987">
    <property type="component" value="Unassembled WGS sequence"/>
</dbReference>
<reference evidence="1 2" key="1">
    <citation type="submission" date="2020-08" db="EMBL/GenBank/DDBJ databases">
        <title>Genomic Encyclopedia of Type Strains, Phase III (KMG-III): the genomes of soil and plant-associated and newly described type strains.</title>
        <authorList>
            <person name="Whitman W."/>
        </authorList>
    </citation>
    <scope>NUCLEOTIDE SEQUENCE [LARGE SCALE GENOMIC DNA]</scope>
    <source>
        <strain evidence="1 2">CECT 8571</strain>
    </source>
</reference>
<sequence length="145" mass="16122">MEPTGALTLIPQDNGQSILSAQDAKHTFTVPGIILEDQYRLHDDQYLLVTSDDCPYEECLHLLLIDFPNATFEQIDIGQVNTPGIYKDANLVDDRTLAFSFMGDNRFSATVATAPRRSLSTLGIGSAISYASPWAKKRLFVIEQR</sequence>
<evidence type="ECO:0000313" key="2">
    <source>
        <dbReference type="Proteomes" id="UP000559987"/>
    </source>
</evidence>
<proteinExistence type="predicted"/>
<keyword evidence="2" id="KW-1185">Reference proteome</keyword>
<dbReference type="RefSeq" id="WP_183909002.1">
    <property type="nucleotide sequence ID" value="NZ_JACHXZ010000001.1"/>
</dbReference>
<comment type="caution">
    <text evidence="1">The sequence shown here is derived from an EMBL/GenBank/DDBJ whole genome shotgun (WGS) entry which is preliminary data.</text>
</comment>
<evidence type="ECO:0000313" key="1">
    <source>
        <dbReference type="EMBL" id="MBB3167901.1"/>
    </source>
</evidence>
<protein>
    <submittedName>
        <fullName evidence="1">Uncharacterized protein</fullName>
    </submittedName>
</protein>
<organism evidence="1 2">
    <name type="scientific">Simiduia aestuariiviva</name>
    <dbReference type="NCBI Taxonomy" id="1510459"/>
    <lineage>
        <taxon>Bacteria</taxon>
        <taxon>Pseudomonadati</taxon>
        <taxon>Pseudomonadota</taxon>
        <taxon>Gammaproteobacteria</taxon>
        <taxon>Cellvibrionales</taxon>
        <taxon>Cellvibrionaceae</taxon>
        <taxon>Simiduia</taxon>
    </lineage>
</organism>